<dbReference type="PANTHER" id="PTHR32175">
    <property type="entry name" value="PROTEIN, PUTATIVE, EXPRESSED-RELATED"/>
    <property type="match status" value="1"/>
</dbReference>
<protein>
    <submittedName>
        <fullName evidence="1">Sulfotransferase</fullName>
    </submittedName>
</protein>
<dbReference type="Gene3D" id="3.40.50.300">
    <property type="entry name" value="P-loop containing nucleotide triphosphate hydrolases"/>
    <property type="match status" value="1"/>
</dbReference>
<evidence type="ECO:0000313" key="2">
    <source>
        <dbReference type="Proteomes" id="UP001248819"/>
    </source>
</evidence>
<proteinExistence type="predicted"/>
<accession>A0ABU3CWY0</accession>
<sequence length="258" mass="31346">MDQVIRFLKKGYSWILKTKTSLSYEMYGDKNYEKYVIISRSRTGSTWLMTLLRYHPNLICEGEIFKHLRGKSCLQIWNEFFHKKPKRIKQVGFKLFYNHPYDQDQDVWDIIEADRDIRIIHLTRRNYLRSYLSEKIGEKTKKWTESIHKPDNLLIQDKKVTLDYEECQRIFERTQQNEINTRKRFRNHDFIEVAYEDLQENKEEVLSKIFGFLGVSFIVEEVPNKKQNPERISDLLINYKDLKAQLAKTQWRDFFVEL</sequence>
<dbReference type="Pfam" id="PF13469">
    <property type="entry name" value="Sulfotransfer_3"/>
    <property type="match status" value="1"/>
</dbReference>
<reference evidence="1 2" key="1">
    <citation type="submission" date="2023-09" db="EMBL/GenBank/DDBJ databases">
        <authorList>
            <person name="Rey-Velasco X."/>
        </authorList>
    </citation>
    <scope>NUCLEOTIDE SEQUENCE [LARGE SCALE GENOMIC DNA]</scope>
    <source>
        <strain evidence="1 2">F297</strain>
    </source>
</reference>
<gene>
    <name evidence="1" type="ORF">RM529_11720</name>
</gene>
<name>A0ABU3CWY0_9FLAO</name>
<organism evidence="1 2">
    <name type="scientific">Autumnicola edwardsiae</name>
    <dbReference type="NCBI Taxonomy" id="3075594"/>
    <lineage>
        <taxon>Bacteria</taxon>
        <taxon>Pseudomonadati</taxon>
        <taxon>Bacteroidota</taxon>
        <taxon>Flavobacteriia</taxon>
        <taxon>Flavobacteriales</taxon>
        <taxon>Flavobacteriaceae</taxon>
        <taxon>Autumnicola</taxon>
    </lineage>
</organism>
<dbReference type="SUPFAM" id="SSF52540">
    <property type="entry name" value="P-loop containing nucleoside triphosphate hydrolases"/>
    <property type="match status" value="1"/>
</dbReference>
<dbReference type="InterPro" id="IPR027417">
    <property type="entry name" value="P-loop_NTPase"/>
</dbReference>
<dbReference type="EMBL" id="JAVRHP010000062">
    <property type="protein sequence ID" value="MDT0650821.1"/>
    <property type="molecule type" value="Genomic_DNA"/>
</dbReference>
<evidence type="ECO:0000313" key="1">
    <source>
        <dbReference type="EMBL" id="MDT0650821.1"/>
    </source>
</evidence>
<comment type="caution">
    <text evidence="1">The sequence shown here is derived from an EMBL/GenBank/DDBJ whole genome shotgun (WGS) entry which is preliminary data.</text>
</comment>
<dbReference type="InterPro" id="IPR052796">
    <property type="entry name" value="Nod_factor_sulfotransferase"/>
</dbReference>
<dbReference type="RefSeq" id="WP_311484978.1">
    <property type="nucleotide sequence ID" value="NZ_JAVRHP010000062.1"/>
</dbReference>
<dbReference type="PANTHER" id="PTHR32175:SF26">
    <property type="entry name" value="PROTEIN, PUTATIVE, EXPRESSED-RELATED"/>
    <property type="match status" value="1"/>
</dbReference>
<dbReference type="Proteomes" id="UP001248819">
    <property type="component" value="Unassembled WGS sequence"/>
</dbReference>
<keyword evidence="2" id="KW-1185">Reference proteome</keyword>